<dbReference type="RefSeq" id="WP_123280720.1">
    <property type="nucleotide sequence ID" value="NZ_DAMBVG010000016.1"/>
</dbReference>
<dbReference type="EMBL" id="RJTU01000022">
    <property type="protein sequence ID" value="ROI14394.1"/>
    <property type="molecule type" value="Genomic_DNA"/>
</dbReference>
<name>A0A3N0XAI8_9FLAO</name>
<evidence type="ECO:0008006" key="3">
    <source>
        <dbReference type="Google" id="ProtNLM"/>
    </source>
</evidence>
<gene>
    <name evidence="1" type="ORF">EGH73_03475</name>
</gene>
<evidence type="ECO:0000313" key="2">
    <source>
        <dbReference type="Proteomes" id="UP000267623"/>
    </source>
</evidence>
<organism evidence="1 2">
    <name type="scientific">Epilithonimonas hominis</name>
    <dbReference type="NCBI Taxonomy" id="420404"/>
    <lineage>
        <taxon>Bacteria</taxon>
        <taxon>Pseudomonadati</taxon>
        <taxon>Bacteroidota</taxon>
        <taxon>Flavobacteriia</taxon>
        <taxon>Flavobacteriales</taxon>
        <taxon>Weeksellaceae</taxon>
        <taxon>Chryseobacterium group</taxon>
        <taxon>Epilithonimonas</taxon>
    </lineage>
</organism>
<dbReference type="Proteomes" id="UP000267623">
    <property type="component" value="Unassembled WGS sequence"/>
</dbReference>
<reference evidence="2" key="1">
    <citation type="submission" date="2018-11" db="EMBL/GenBank/DDBJ databases">
        <title>Proposal to divide the Flavobacteriaceae and reorganize its genera based on Amino Acid Identity values calculated from whole genome sequences.</title>
        <authorList>
            <person name="Nicholson A.C."/>
            <person name="Gulvik C.A."/>
            <person name="Whitney A.M."/>
            <person name="Humrighouse B.W."/>
            <person name="Bell M."/>
            <person name="Holmes B."/>
            <person name="Steigerwalt A."/>
            <person name="Villarma A."/>
            <person name="Sheth M."/>
            <person name="Batra D."/>
            <person name="Pryor J."/>
            <person name="Bernardet J.-F."/>
            <person name="Hugo C."/>
            <person name="Kampfer P."/>
            <person name="Newman J."/>
            <person name="Mcquiston J."/>
        </authorList>
    </citation>
    <scope>NUCLEOTIDE SEQUENCE [LARGE SCALE GENOMIC DNA]</scope>
    <source>
        <strain evidence="2">DSM 22165</strain>
    </source>
</reference>
<sequence>MVVSVNSEPNRSEFDSLLSRTTEELNLHGQNPTKEIQKLLGRNLEPYVKDLMSELAVGTPFEDSIELIGGQKFPDIIAKKFYGIEVKTTTQNHWKTTGNSVLESTRVDNIERIFMLFAKLASPIEFRCRPYEEVLSEVVVTHSPRYLIDMNLEKGKTIFDKINMPYNTLRKKDNPIRPIVHYYKSKLKPGEELWWMDAENTNKASNIVIRIWNNLTTTEKQKLKIRSMIYFPELFGNSNDKFGRVAIWLVTGEAVVCPNVRDLYTAGGKVDLSIKDKTYKNVPRIFLNLLNAIPEIVETILQTSASELSEYWEVKTNDKKKIFDWIDLVSEHSKKIQDASHLNLKEILSQLILK</sequence>
<dbReference type="AlphaFoldDB" id="A0A3N0XAI8"/>
<evidence type="ECO:0000313" key="1">
    <source>
        <dbReference type="EMBL" id="ROI14394.1"/>
    </source>
</evidence>
<accession>A0A3N0XAI8</accession>
<protein>
    <recommendedName>
        <fullName evidence="3">Restriction endonuclease</fullName>
    </recommendedName>
</protein>
<proteinExistence type="predicted"/>
<comment type="caution">
    <text evidence="1">The sequence shown here is derived from an EMBL/GenBank/DDBJ whole genome shotgun (WGS) entry which is preliminary data.</text>
</comment>